<sequence length="537" mass="60922">MFLLPATQTTMTTTTTNLHTLYLFSLPTSNFTSINILLFFSLIFILKCFKYLNSHPKSTIPNPTGFPIIGNIHLMSGLAHRKLAAAAHSCRATRLMGFTLGETRVIVTCNPDVAKDILNSSAFADRPVKESAYRLMFNRAIGFAPYGVYWRTLRRIAATHLFCPKQIKVSEAQRMLFSDQMVEMFLLLLDHQQQQKQTSSICVRDVLKRASLSNMMWSVFGRKYRLDSNDVESLELRELVDEGYELLGVLNWTDHLPWLAEFDPQGIRARCSKLVPKVNRFVKRIIDEHRAHPSTQLNGDFTHVLLSLEGSDQLSEPDMIAVLWEMIFRGTDTVAVLIEWILARLVLHVDVQTRVQEELDMVVGRCRPVTESDVSKLVYLGAVVKEVLRLHPPGPLLSWARLAITDTTIDGHDVAAGTMAMVNMWAISRDPEIWKDPLQFEPERFLDGSLKDLSVMGSDLRLAPFGSGRRSCPGKNLGLTTVSFWVASLLHEFEFEFGSCEEVVDLSEQLKLSCEMLNPLKVTLRPRRRPYNYVCEA</sequence>
<keyword evidence="2" id="KW-1185">Reference proteome</keyword>
<protein>
    <submittedName>
        <fullName evidence="1">Uncharacterized protein</fullName>
    </submittedName>
</protein>
<reference evidence="1 2" key="2">
    <citation type="journal article" date="2022" name="Mol. Ecol. Resour.">
        <title>The genomes of chicory, endive, great burdock and yacon provide insights into Asteraceae paleo-polyploidization history and plant inulin production.</title>
        <authorList>
            <person name="Fan W."/>
            <person name="Wang S."/>
            <person name="Wang H."/>
            <person name="Wang A."/>
            <person name="Jiang F."/>
            <person name="Liu H."/>
            <person name="Zhao H."/>
            <person name="Xu D."/>
            <person name="Zhang Y."/>
        </authorList>
    </citation>
    <scope>NUCLEOTIDE SEQUENCE [LARGE SCALE GENOMIC DNA]</scope>
    <source>
        <strain evidence="2">cv. Niubang</strain>
    </source>
</reference>
<dbReference type="EMBL" id="CM042059">
    <property type="protein sequence ID" value="KAI3681898.1"/>
    <property type="molecule type" value="Genomic_DNA"/>
</dbReference>
<gene>
    <name evidence="1" type="ORF">L6452_36704</name>
</gene>
<proteinExistence type="predicted"/>
<reference evidence="2" key="1">
    <citation type="journal article" date="2022" name="Mol. Ecol. Resour.">
        <title>The genomes of chicory, endive, great burdock and yacon provide insights into Asteraceae palaeo-polyploidization history and plant inulin production.</title>
        <authorList>
            <person name="Fan W."/>
            <person name="Wang S."/>
            <person name="Wang H."/>
            <person name="Wang A."/>
            <person name="Jiang F."/>
            <person name="Liu H."/>
            <person name="Zhao H."/>
            <person name="Xu D."/>
            <person name="Zhang Y."/>
        </authorList>
    </citation>
    <scope>NUCLEOTIDE SEQUENCE [LARGE SCALE GENOMIC DNA]</scope>
    <source>
        <strain evidence="2">cv. Niubang</strain>
    </source>
</reference>
<evidence type="ECO:0000313" key="1">
    <source>
        <dbReference type="EMBL" id="KAI3681898.1"/>
    </source>
</evidence>
<organism evidence="1 2">
    <name type="scientific">Arctium lappa</name>
    <name type="common">Greater burdock</name>
    <name type="synonym">Lappa major</name>
    <dbReference type="NCBI Taxonomy" id="4217"/>
    <lineage>
        <taxon>Eukaryota</taxon>
        <taxon>Viridiplantae</taxon>
        <taxon>Streptophyta</taxon>
        <taxon>Embryophyta</taxon>
        <taxon>Tracheophyta</taxon>
        <taxon>Spermatophyta</taxon>
        <taxon>Magnoliopsida</taxon>
        <taxon>eudicotyledons</taxon>
        <taxon>Gunneridae</taxon>
        <taxon>Pentapetalae</taxon>
        <taxon>asterids</taxon>
        <taxon>campanulids</taxon>
        <taxon>Asterales</taxon>
        <taxon>Asteraceae</taxon>
        <taxon>Carduoideae</taxon>
        <taxon>Cardueae</taxon>
        <taxon>Arctiinae</taxon>
        <taxon>Arctium</taxon>
    </lineage>
</organism>
<name>A0ACB8YB62_ARCLA</name>
<accession>A0ACB8YB62</accession>
<evidence type="ECO:0000313" key="2">
    <source>
        <dbReference type="Proteomes" id="UP001055879"/>
    </source>
</evidence>
<comment type="caution">
    <text evidence="1">The sequence shown here is derived from an EMBL/GenBank/DDBJ whole genome shotgun (WGS) entry which is preliminary data.</text>
</comment>
<dbReference type="Proteomes" id="UP001055879">
    <property type="component" value="Linkage Group LG13"/>
</dbReference>